<keyword evidence="3" id="KW-1185">Reference proteome</keyword>
<organism evidence="2 3">
    <name type="scientific">Mycobacterium florentinum</name>
    <dbReference type="NCBI Taxonomy" id="292462"/>
    <lineage>
        <taxon>Bacteria</taxon>
        <taxon>Bacillati</taxon>
        <taxon>Actinomycetota</taxon>
        <taxon>Actinomycetes</taxon>
        <taxon>Mycobacteriales</taxon>
        <taxon>Mycobacteriaceae</taxon>
        <taxon>Mycobacterium</taxon>
        <taxon>Mycobacterium simiae complex</taxon>
    </lineage>
</organism>
<proteinExistence type="predicted"/>
<feature type="domain" description="SnoaL-like" evidence="1">
    <location>
        <begin position="20"/>
        <end position="124"/>
    </location>
</feature>
<dbReference type="InterPro" id="IPR037401">
    <property type="entry name" value="SnoaL-like"/>
</dbReference>
<name>A0A1X1U8N5_MYCFL</name>
<dbReference type="SUPFAM" id="SSF54427">
    <property type="entry name" value="NTF2-like"/>
    <property type="match status" value="1"/>
</dbReference>
<dbReference type="InterPro" id="IPR032710">
    <property type="entry name" value="NTF2-like_dom_sf"/>
</dbReference>
<dbReference type="Pfam" id="PF12680">
    <property type="entry name" value="SnoaL_2"/>
    <property type="match status" value="1"/>
</dbReference>
<evidence type="ECO:0000259" key="1">
    <source>
        <dbReference type="Pfam" id="PF12680"/>
    </source>
</evidence>
<reference evidence="2 3" key="1">
    <citation type="submission" date="2016-01" db="EMBL/GenBank/DDBJ databases">
        <title>The new phylogeny of the genus Mycobacterium.</title>
        <authorList>
            <person name="Tarcisio F."/>
            <person name="Conor M."/>
            <person name="Antonella G."/>
            <person name="Elisabetta G."/>
            <person name="Giulia F.S."/>
            <person name="Sara T."/>
            <person name="Anna F."/>
            <person name="Clotilde B."/>
            <person name="Roberto B."/>
            <person name="Veronica D.S."/>
            <person name="Fabio R."/>
            <person name="Monica P."/>
            <person name="Olivier J."/>
            <person name="Enrico T."/>
            <person name="Nicola S."/>
        </authorList>
    </citation>
    <scope>NUCLEOTIDE SEQUENCE [LARGE SCALE GENOMIC DNA]</scope>
    <source>
        <strain evidence="2 3">DSM 44852</strain>
    </source>
</reference>
<dbReference type="Proteomes" id="UP000193010">
    <property type="component" value="Unassembled WGS sequence"/>
</dbReference>
<dbReference type="Gene3D" id="3.10.450.50">
    <property type="match status" value="1"/>
</dbReference>
<protein>
    <recommendedName>
        <fullName evidence="1">SnoaL-like domain-containing protein</fullName>
    </recommendedName>
</protein>
<gene>
    <name evidence="2" type="ORF">AWC05_20835</name>
</gene>
<dbReference type="EMBL" id="LQOV01000014">
    <property type="protein sequence ID" value="ORV53184.1"/>
    <property type="molecule type" value="Genomic_DNA"/>
</dbReference>
<evidence type="ECO:0000313" key="3">
    <source>
        <dbReference type="Proteomes" id="UP000193010"/>
    </source>
</evidence>
<evidence type="ECO:0000313" key="2">
    <source>
        <dbReference type="EMBL" id="ORV53184.1"/>
    </source>
</evidence>
<sequence length="148" mass="16165">MAIMTGADGATREANKQTLRRAMDGIGALDLDAVVAELHDGVRFELPYEEAVPDSGMDGIRTLLGSMFGMFGKFTITLTDIYDLLDPNMLVARYRGDALGRDKPVVYRNDYIGVFEFRDGKITLWREFDNPMVSAAMVAGFAADGASA</sequence>
<accession>A0A1X1U8N5</accession>
<comment type="caution">
    <text evidence="2">The sequence shown here is derived from an EMBL/GenBank/DDBJ whole genome shotgun (WGS) entry which is preliminary data.</text>
</comment>
<dbReference type="OrthoDB" id="4550754at2"/>
<dbReference type="AlphaFoldDB" id="A0A1X1U8N5"/>
<dbReference type="STRING" id="292462.AWC05_20835"/>